<evidence type="ECO:0000313" key="7">
    <source>
        <dbReference type="EMBL" id="RHW48777.1"/>
    </source>
</evidence>
<evidence type="ECO:0000313" key="8">
    <source>
        <dbReference type="Proteomes" id="UP000284822"/>
    </source>
</evidence>
<feature type="transmembrane region" description="Helical" evidence="6">
    <location>
        <begin position="117"/>
        <end position="135"/>
    </location>
</feature>
<keyword evidence="2" id="KW-1003">Cell membrane</keyword>
<evidence type="ECO:0000256" key="4">
    <source>
        <dbReference type="ARBA" id="ARBA00022989"/>
    </source>
</evidence>
<dbReference type="InterPro" id="IPR043428">
    <property type="entry name" value="LivM-like"/>
</dbReference>
<feature type="transmembrane region" description="Helical" evidence="6">
    <location>
        <begin position="63"/>
        <end position="82"/>
    </location>
</feature>
<dbReference type="Proteomes" id="UP000284822">
    <property type="component" value="Unassembled WGS sequence"/>
</dbReference>
<dbReference type="EMBL" id="QOCS01000002">
    <property type="protein sequence ID" value="RHW48777.1"/>
    <property type="molecule type" value="Genomic_DNA"/>
</dbReference>
<comment type="subcellular location">
    <subcellularLocation>
        <location evidence="1">Cell membrane</location>
        <topology evidence="1">Multi-pass membrane protein</topology>
    </subcellularLocation>
</comment>
<accession>A0A417ZDH0</accession>
<dbReference type="PANTHER" id="PTHR30482">
    <property type="entry name" value="HIGH-AFFINITY BRANCHED-CHAIN AMINO ACID TRANSPORT SYSTEM PERMEASE"/>
    <property type="match status" value="1"/>
</dbReference>
<dbReference type="RefSeq" id="WP_118909928.1">
    <property type="nucleotide sequence ID" value="NZ_QOCS01000002.1"/>
</dbReference>
<feature type="transmembrane region" description="Helical" evidence="6">
    <location>
        <begin position="204"/>
        <end position="224"/>
    </location>
</feature>
<dbReference type="CDD" id="cd06581">
    <property type="entry name" value="TM_PBP1_LivM_like"/>
    <property type="match status" value="1"/>
</dbReference>
<protein>
    <submittedName>
        <fullName evidence="7">Branched-chain amino acid ABC transporter permease</fullName>
    </submittedName>
</protein>
<feature type="transmembrane region" description="Helical" evidence="6">
    <location>
        <begin position="278"/>
        <end position="298"/>
    </location>
</feature>
<gene>
    <name evidence="7" type="ORF">DS832_00580</name>
</gene>
<evidence type="ECO:0000256" key="5">
    <source>
        <dbReference type="ARBA" id="ARBA00023136"/>
    </source>
</evidence>
<feature type="transmembrane region" description="Helical" evidence="6">
    <location>
        <begin position="88"/>
        <end position="110"/>
    </location>
</feature>
<evidence type="ECO:0000256" key="2">
    <source>
        <dbReference type="ARBA" id="ARBA00022475"/>
    </source>
</evidence>
<organism evidence="7 8">
    <name type="scientific">Bombilactobacillus bombi</name>
    <dbReference type="NCBI Taxonomy" id="1303590"/>
    <lineage>
        <taxon>Bacteria</taxon>
        <taxon>Bacillati</taxon>
        <taxon>Bacillota</taxon>
        <taxon>Bacilli</taxon>
        <taxon>Lactobacillales</taxon>
        <taxon>Lactobacillaceae</taxon>
        <taxon>Bombilactobacillus</taxon>
    </lineage>
</organism>
<dbReference type="GO" id="GO:0005886">
    <property type="term" value="C:plasma membrane"/>
    <property type="evidence" value="ECO:0007669"/>
    <property type="project" value="UniProtKB-SubCell"/>
</dbReference>
<evidence type="ECO:0000256" key="6">
    <source>
        <dbReference type="SAM" id="Phobius"/>
    </source>
</evidence>
<keyword evidence="3 6" id="KW-0812">Transmembrane</keyword>
<dbReference type="GO" id="GO:0015658">
    <property type="term" value="F:branched-chain amino acid transmembrane transporter activity"/>
    <property type="evidence" value="ECO:0007669"/>
    <property type="project" value="InterPro"/>
</dbReference>
<evidence type="ECO:0000256" key="1">
    <source>
        <dbReference type="ARBA" id="ARBA00004651"/>
    </source>
</evidence>
<sequence length="316" mass="33626">MKANLKYSLSWLVIMVAGFVLMNTLILMGVIDAFLENMLVVIGINIILAMGLNLVVGFSGQFSLGHAGFMAIGAYATAIITSAKPNSFSFYVSIIVGIVIAIIAAIIVGVPTLRLHGDYLAIATMGAAEIIRIIINNFKITNGPSGMFNIPKFASWPVVYIMVCLTTIVIANFVHSRSGRAIKSVREDEIAAESMGIKTTSWKLAAFILGAATAAIGGSLYASYLQTITPNNFGIMESISILIIVVLGGIGSLTGTFVAAIVLGVLDTVLQSFGPLRMVIYSLALILIMVFKPTGLLGTRELSLTKLFPRKKEAKS</sequence>
<name>A0A417ZDH0_9LACO</name>
<reference evidence="7 8" key="1">
    <citation type="submission" date="2018-07" db="EMBL/GenBank/DDBJ databases">
        <title>Genome sequences of six Lactobacillus spp. isolated from bumble bee guts.</title>
        <authorList>
            <person name="Motta E.V.S."/>
            <person name="Moran N.A."/>
        </authorList>
    </citation>
    <scope>NUCLEOTIDE SEQUENCE [LARGE SCALE GENOMIC DNA]</scope>
    <source>
        <strain evidence="7 8">LV-8.1</strain>
    </source>
</reference>
<dbReference type="PANTHER" id="PTHR30482:SF10">
    <property type="entry name" value="HIGH-AFFINITY BRANCHED-CHAIN AMINO ACID TRANSPORT PROTEIN BRAE"/>
    <property type="match status" value="1"/>
</dbReference>
<feature type="transmembrane region" description="Helical" evidence="6">
    <location>
        <begin position="239"/>
        <end position="266"/>
    </location>
</feature>
<dbReference type="Pfam" id="PF02653">
    <property type="entry name" value="BPD_transp_2"/>
    <property type="match status" value="1"/>
</dbReference>
<proteinExistence type="predicted"/>
<comment type="caution">
    <text evidence="7">The sequence shown here is derived from an EMBL/GenBank/DDBJ whole genome shotgun (WGS) entry which is preliminary data.</text>
</comment>
<evidence type="ECO:0000256" key="3">
    <source>
        <dbReference type="ARBA" id="ARBA00022692"/>
    </source>
</evidence>
<feature type="transmembrane region" description="Helical" evidence="6">
    <location>
        <begin position="37"/>
        <end position="56"/>
    </location>
</feature>
<keyword evidence="5 6" id="KW-0472">Membrane</keyword>
<dbReference type="InterPro" id="IPR001851">
    <property type="entry name" value="ABC_transp_permease"/>
</dbReference>
<keyword evidence="4 6" id="KW-1133">Transmembrane helix</keyword>
<dbReference type="AlphaFoldDB" id="A0A417ZDH0"/>
<feature type="transmembrane region" description="Helical" evidence="6">
    <location>
        <begin position="155"/>
        <end position="174"/>
    </location>
</feature>
<feature type="transmembrane region" description="Helical" evidence="6">
    <location>
        <begin position="12"/>
        <end position="31"/>
    </location>
</feature>